<accession>M1NWD6</accession>
<dbReference type="PATRIC" id="fig|1121362.3.peg.2852"/>
<dbReference type="Proteomes" id="UP000011723">
    <property type="component" value="Chromosome"/>
</dbReference>
<organism evidence="1 2">
    <name type="scientific">Corynebacterium halotolerans YIM 70093 = DSM 44683</name>
    <dbReference type="NCBI Taxonomy" id="1121362"/>
    <lineage>
        <taxon>Bacteria</taxon>
        <taxon>Bacillati</taxon>
        <taxon>Actinomycetota</taxon>
        <taxon>Actinomycetes</taxon>
        <taxon>Mycobacteriales</taxon>
        <taxon>Corynebacteriaceae</taxon>
        <taxon>Corynebacterium</taxon>
    </lineage>
</organism>
<dbReference type="STRING" id="1121362.A605_14030"/>
<dbReference type="AlphaFoldDB" id="M1NWD6"/>
<name>M1NWD6_9CORY</name>
<sequence length="225" mass="24134">MFASLSPITQETLGNIHPRARRSVFWELDPETAAKVTDKGDPAFEKEAWLTTTLLNYGCCGFSIGGSTRVDGTHRRAVATVLYCGRDDAPGTVNMPTAPVSDDAEVLTSLFIDPGFTGLGLEAVLVDASIMELVQKDASAVEAFGRREDFPANAEDEEALGPEIRSILDRAEDIGLLSVATLESAGFQVVADHPVLPRLRLELPPQQHLLSAEAVELLLAETSAC</sequence>
<gene>
    <name evidence="1" type="ORF">A605_14030</name>
</gene>
<protein>
    <submittedName>
        <fullName evidence="1">Uncharacterized protein</fullName>
    </submittedName>
</protein>
<dbReference type="HOGENOM" id="CLU_067049_1_0_11"/>
<dbReference type="RefSeq" id="WP_015402216.1">
    <property type="nucleotide sequence ID" value="NC_020302.1"/>
</dbReference>
<dbReference type="EMBL" id="CP003697">
    <property type="protein sequence ID" value="AGF73802.1"/>
    <property type="molecule type" value="Genomic_DNA"/>
</dbReference>
<proteinExistence type="predicted"/>
<evidence type="ECO:0000313" key="2">
    <source>
        <dbReference type="Proteomes" id="UP000011723"/>
    </source>
</evidence>
<dbReference type="OrthoDB" id="5242876at2"/>
<dbReference type="eggNOG" id="COG3153">
    <property type="taxonomic scope" value="Bacteria"/>
</dbReference>
<reference evidence="1 2" key="1">
    <citation type="journal article" date="2012" name="Stand. Genomic Sci.">
        <title>Genome sequence of the halotolerant bacterium Corynebacterium halotolerans type strain YIM 70093(T) (= DSM 44683(T)).</title>
        <authorList>
            <person name="Ruckert C."/>
            <person name="Albersmeier A."/>
            <person name="Al-Dilaimi A."/>
            <person name="Niehaus K."/>
            <person name="Szczepanowski R."/>
            <person name="Kalinowski J."/>
        </authorList>
    </citation>
    <scope>NUCLEOTIDE SEQUENCE [LARGE SCALE GENOMIC DNA]</scope>
    <source>
        <strain evidence="1">YIM 70093</strain>
    </source>
</reference>
<evidence type="ECO:0000313" key="1">
    <source>
        <dbReference type="EMBL" id="AGF73802.1"/>
    </source>
</evidence>
<dbReference type="KEGG" id="chn:A605_14030"/>
<keyword evidence="2" id="KW-1185">Reference proteome</keyword>